<evidence type="ECO:0000313" key="10">
    <source>
        <dbReference type="EMBL" id="EFN91118.1"/>
    </source>
</evidence>
<keyword evidence="5 8" id="KW-0812">Transmembrane</keyword>
<dbReference type="HAMAP" id="MF_01937">
    <property type="entry name" value="MenA_1"/>
    <property type="match status" value="1"/>
</dbReference>
<feature type="transmembrane region" description="Helical" evidence="8">
    <location>
        <begin position="258"/>
        <end position="276"/>
    </location>
</feature>
<dbReference type="GO" id="GO:0046428">
    <property type="term" value="F:1,4-dihydroxy-2-naphthoate polyprenyltransferase activity"/>
    <property type="evidence" value="ECO:0007669"/>
    <property type="project" value="UniProtKB-UniRule"/>
</dbReference>
<dbReference type="EMBL" id="ADFQ01000064">
    <property type="protein sequence ID" value="EFN91118.1"/>
    <property type="molecule type" value="Genomic_DNA"/>
</dbReference>
<evidence type="ECO:0000256" key="4">
    <source>
        <dbReference type="ARBA" id="ARBA00022679"/>
    </source>
</evidence>
<proteinExistence type="inferred from homology"/>
<comment type="similarity">
    <text evidence="8">Belongs to the MenA family. Type 1 subfamily.</text>
</comment>
<evidence type="ECO:0000256" key="2">
    <source>
        <dbReference type="ARBA" id="ARBA00022428"/>
    </source>
</evidence>
<dbReference type="NCBIfam" id="TIGR00751">
    <property type="entry name" value="menA"/>
    <property type="match status" value="1"/>
</dbReference>
<keyword evidence="7 8" id="KW-0472">Membrane</keyword>
<feature type="transmembrane region" description="Helical" evidence="8">
    <location>
        <begin position="110"/>
        <end position="128"/>
    </location>
</feature>
<accession>E1GWB9</accession>
<evidence type="ECO:0000313" key="11">
    <source>
        <dbReference type="Proteomes" id="UP000016016"/>
    </source>
</evidence>
<comment type="catalytic activity">
    <reaction evidence="8">
        <text>an all-trans-polyprenyl diphosphate + 1,4-dihydroxy-2-naphthoate + H(+) = a 2-demethylmenaquinol + CO2 + diphosphate</text>
        <dbReference type="Rhea" id="RHEA:26478"/>
        <dbReference type="Rhea" id="RHEA-COMP:9563"/>
        <dbReference type="Rhea" id="RHEA-COMP:9564"/>
        <dbReference type="ChEBI" id="CHEBI:11173"/>
        <dbReference type="ChEBI" id="CHEBI:15378"/>
        <dbReference type="ChEBI" id="CHEBI:16526"/>
        <dbReference type="ChEBI" id="CHEBI:33019"/>
        <dbReference type="ChEBI" id="CHEBI:55437"/>
        <dbReference type="ChEBI" id="CHEBI:58914"/>
        <dbReference type="EC" id="2.5.1.74"/>
    </reaction>
</comment>
<dbReference type="GO" id="GO:0005886">
    <property type="term" value="C:plasma membrane"/>
    <property type="evidence" value="ECO:0007669"/>
    <property type="project" value="UniProtKB-SubCell"/>
</dbReference>
<feature type="transmembrane region" description="Helical" evidence="8">
    <location>
        <begin position="134"/>
        <end position="154"/>
    </location>
</feature>
<feature type="transmembrane region" description="Helical" evidence="8">
    <location>
        <begin position="52"/>
        <end position="69"/>
    </location>
</feature>
<feature type="transmembrane region" description="Helical" evidence="8">
    <location>
        <begin position="232"/>
        <end position="252"/>
    </location>
</feature>
<feature type="transmembrane region" description="Helical" evidence="8">
    <location>
        <begin position="159"/>
        <end position="176"/>
    </location>
</feature>
<dbReference type="EC" id="2.5.1.74" evidence="8 9"/>
<dbReference type="PANTHER" id="PTHR13929:SF0">
    <property type="entry name" value="UBIA PRENYLTRANSFERASE DOMAIN-CONTAINING PROTEIN 1"/>
    <property type="match status" value="1"/>
</dbReference>
<feature type="transmembrane region" description="Helical" evidence="8">
    <location>
        <begin position="188"/>
        <end position="211"/>
    </location>
</feature>
<protein>
    <recommendedName>
        <fullName evidence="8 9">1,4-dihydroxy-2-naphthoate octaprenyltransferase</fullName>
        <shortName evidence="8">DHNA-octaprenyltransferase</shortName>
        <ecNumber evidence="8 9">2.5.1.74</ecNumber>
    </recommendedName>
</protein>
<evidence type="ECO:0000256" key="7">
    <source>
        <dbReference type="ARBA" id="ARBA00023136"/>
    </source>
</evidence>
<dbReference type="GO" id="GO:0009234">
    <property type="term" value="P:menaquinone biosynthetic process"/>
    <property type="evidence" value="ECO:0007669"/>
    <property type="project" value="UniProtKB-UniRule"/>
</dbReference>
<feature type="transmembrane region" description="Helical" evidence="8">
    <location>
        <begin position="297"/>
        <end position="317"/>
    </location>
</feature>
<dbReference type="InterPro" id="IPR044878">
    <property type="entry name" value="UbiA_sf"/>
</dbReference>
<evidence type="ECO:0000256" key="9">
    <source>
        <dbReference type="NCBIfam" id="TIGR00751"/>
    </source>
</evidence>
<dbReference type="InterPro" id="IPR000537">
    <property type="entry name" value="UbiA_prenyltransferase"/>
</dbReference>
<dbReference type="AlphaFoldDB" id="E1GWB9"/>
<evidence type="ECO:0000256" key="6">
    <source>
        <dbReference type="ARBA" id="ARBA00022989"/>
    </source>
</evidence>
<dbReference type="CDD" id="cd13962">
    <property type="entry name" value="PT_UbiA_UBIAD1"/>
    <property type="match status" value="1"/>
</dbReference>
<keyword evidence="2 8" id="KW-0474">Menaquinone biosynthesis</keyword>
<keyword evidence="3 8" id="KW-1003">Cell membrane</keyword>
<comment type="pathway">
    <text evidence="8">Quinol/quinone metabolism; menaquinone biosynthesis; menaquinol from 1,4-dihydroxy-2-naphthoate: step 1/2.</text>
</comment>
<dbReference type="InterPro" id="IPR004657">
    <property type="entry name" value="MenA"/>
</dbReference>
<reference evidence="10 11" key="1">
    <citation type="submission" date="2010-09" db="EMBL/GenBank/DDBJ databases">
        <authorList>
            <person name="Harkins D.M."/>
            <person name="Madupu R."/>
            <person name="Durkin A.S."/>
            <person name="Torralba M."/>
            <person name="Methe B."/>
            <person name="Sutton G.G."/>
            <person name="Nelson K.E."/>
        </authorList>
    </citation>
    <scope>NUCLEOTIDE SEQUENCE [LARGE SCALE GENOMIC DNA]</scope>
    <source>
        <strain evidence="10 11">CRIS 21A-A</strain>
    </source>
</reference>
<evidence type="ECO:0000256" key="8">
    <source>
        <dbReference type="HAMAP-Rule" id="MF_01937"/>
    </source>
</evidence>
<gene>
    <name evidence="8 10" type="primary">menA</name>
    <name evidence="10" type="ORF">HMPREF9018_0333</name>
</gene>
<comment type="function">
    <text evidence="8">Conversion of 1,4-dihydroxy-2-naphthoate (DHNA) to demethylmenaquinone (DMK).</text>
</comment>
<comment type="subcellular location">
    <subcellularLocation>
        <location evidence="8">Cell membrane</location>
        <topology evidence="8">Multi-pass membrane protein</topology>
    </subcellularLocation>
    <subcellularLocation>
        <location evidence="1">Membrane</location>
        <topology evidence="1">Multi-pass membrane protein</topology>
    </subcellularLocation>
</comment>
<dbReference type="PIRSF" id="PIRSF005355">
    <property type="entry name" value="UBIAD1"/>
    <property type="match status" value="1"/>
</dbReference>
<evidence type="ECO:0000256" key="5">
    <source>
        <dbReference type="ARBA" id="ARBA00022692"/>
    </source>
</evidence>
<keyword evidence="6 8" id="KW-1133">Transmembrane helix</keyword>
<keyword evidence="4 8" id="KW-0808">Transferase</keyword>
<sequence>MQTQRKDNTNIDNIKGLKAWILAARPKTLSGAAVPVMIGITLAFNIKGWQELQLIPAGLCLLFAFIMQIDANFINDYYDCLKGNDNSDTRLGPRRACSEGWISLSAMKRGIIITTILACLCGLPLAFFGGWEMVIIGIICVIFCFLYTTTLSYLALGDILVLCFFGIIPVCLTYFLCTDNDTLTAIPYQVLLISIACGLIIDTLLIVNNYRDYENDKSNGKMTLVTHIGQKYSALLYFALGLIGAHITGILILKQHRLIDFLLATLLMLVYLTLHARTYRKMKKTQGKELNKILGKTARNIFIFGLLTTISFILKALI</sequence>
<evidence type="ECO:0000256" key="1">
    <source>
        <dbReference type="ARBA" id="ARBA00004141"/>
    </source>
</evidence>
<dbReference type="UniPathway" id="UPA00079">
    <property type="reaction ID" value="UER00168"/>
</dbReference>
<dbReference type="GO" id="GO:0042371">
    <property type="term" value="P:vitamin K biosynthetic process"/>
    <property type="evidence" value="ECO:0007669"/>
    <property type="project" value="TreeGrafter"/>
</dbReference>
<name>E1GWB9_9BACT</name>
<evidence type="ECO:0000256" key="3">
    <source>
        <dbReference type="ARBA" id="ARBA00022475"/>
    </source>
</evidence>
<dbReference type="eggNOG" id="COG1575">
    <property type="taxonomic scope" value="Bacteria"/>
</dbReference>
<comment type="caution">
    <text evidence="10">The sequence shown here is derived from an EMBL/GenBank/DDBJ whole genome shotgun (WGS) entry which is preliminary data.</text>
</comment>
<dbReference type="PANTHER" id="PTHR13929">
    <property type="entry name" value="1,4-DIHYDROXY-2-NAPHTHOATE OCTAPRENYLTRANSFERASE"/>
    <property type="match status" value="1"/>
</dbReference>
<organism evidence="10 11">
    <name type="scientific">Prevotella amnii CRIS 21A-A</name>
    <dbReference type="NCBI Taxonomy" id="679191"/>
    <lineage>
        <taxon>Bacteria</taxon>
        <taxon>Pseudomonadati</taxon>
        <taxon>Bacteroidota</taxon>
        <taxon>Bacteroidia</taxon>
        <taxon>Bacteroidales</taxon>
        <taxon>Prevotellaceae</taxon>
        <taxon>Prevotella</taxon>
    </lineage>
</organism>
<dbReference type="RefSeq" id="WP_008449371.1">
    <property type="nucleotide sequence ID" value="NZ_ADFQ01000064.1"/>
</dbReference>
<dbReference type="InterPro" id="IPR026046">
    <property type="entry name" value="UBIAD1"/>
</dbReference>
<dbReference type="Proteomes" id="UP000016016">
    <property type="component" value="Unassembled WGS sequence"/>
</dbReference>
<dbReference type="Gene3D" id="1.10.357.140">
    <property type="entry name" value="UbiA prenyltransferase"/>
    <property type="match status" value="1"/>
</dbReference>
<dbReference type="Pfam" id="PF01040">
    <property type="entry name" value="UbiA"/>
    <property type="match status" value="1"/>
</dbReference>
<feature type="transmembrane region" description="Helical" evidence="8">
    <location>
        <begin position="28"/>
        <end position="46"/>
    </location>
</feature>